<evidence type="ECO:0000313" key="3">
    <source>
        <dbReference type="Proteomes" id="UP001193670"/>
    </source>
</evidence>
<dbReference type="AlphaFoldDB" id="A0AAX0BHX3"/>
<organism evidence="2 3">
    <name type="scientific">Agathobacter rectalis</name>
    <dbReference type="NCBI Taxonomy" id="39491"/>
    <lineage>
        <taxon>Bacteria</taxon>
        <taxon>Bacillati</taxon>
        <taxon>Bacillota</taxon>
        <taxon>Clostridia</taxon>
        <taxon>Lachnospirales</taxon>
        <taxon>Lachnospiraceae</taxon>
        <taxon>Agathobacter</taxon>
    </lineage>
</organism>
<evidence type="ECO:0000256" key="1">
    <source>
        <dbReference type="SAM" id="MobiDB-lite"/>
    </source>
</evidence>
<evidence type="ECO:0000313" key="2">
    <source>
        <dbReference type="EMBL" id="NSC27529.1"/>
    </source>
</evidence>
<name>A0AAX0BHX3_9FIRM</name>
<feature type="compositionally biased region" description="Acidic residues" evidence="1">
    <location>
        <begin position="66"/>
        <end position="80"/>
    </location>
</feature>
<protein>
    <submittedName>
        <fullName evidence="2">Uncharacterized protein</fullName>
    </submittedName>
</protein>
<gene>
    <name evidence="2" type="ORF">G4319_09280</name>
</gene>
<feature type="region of interest" description="Disordered" evidence="1">
    <location>
        <begin position="1"/>
        <end position="88"/>
    </location>
</feature>
<dbReference type="Proteomes" id="UP001193670">
    <property type="component" value="Unassembled WGS sequence"/>
</dbReference>
<feature type="region of interest" description="Disordered" evidence="1">
    <location>
        <begin position="110"/>
        <end position="132"/>
    </location>
</feature>
<dbReference type="RefSeq" id="WP_173840555.1">
    <property type="nucleotide sequence ID" value="NZ_JAAILW010000016.1"/>
</dbReference>
<sequence length="132" mass="13448">MVPTPAPTPAPAVDNAPAPATTITPAATPLAAATPVAPAAPAPAAPAAPAAQNTPIQDAQVPLGVNEEEDNLQNIEDEDTPLAAGGTAKDGIKTWWWWIAAAVAAITGKGVYDNHRRKPAKSDDSEDNSDEK</sequence>
<proteinExistence type="predicted"/>
<feature type="compositionally biased region" description="Pro residues" evidence="1">
    <location>
        <begin position="1"/>
        <end position="10"/>
    </location>
</feature>
<reference evidence="2" key="2">
    <citation type="submission" date="2020-02" db="EMBL/GenBank/DDBJ databases">
        <authorList>
            <person name="Littmann E."/>
            <person name="Sorbara M."/>
        </authorList>
    </citation>
    <scope>NUCLEOTIDE SEQUENCE</scope>
    <source>
        <strain evidence="2">MSK.17.79</strain>
    </source>
</reference>
<dbReference type="EMBL" id="JAAILW010000016">
    <property type="protein sequence ID" value="NSC27529.1"/>
    <property type="molecule type" value="Genomic_DNA"/>
</dbReference>
<accession>A0AAX0BHX3</accession>
<reference evidence="2" key="1">
    <citation type="journal article" date="2020" name="Cell Host Microbe">
        <title>Functional and Genomic Variation between Human-Derived Isolates of Lachnospiraceae Reveals Inter- and Intra-Species Diversity.</title>
        <authorList>
            <person name="Sorbara M.T."/>
            <person name="Littmann E.R."/>
            <person name="Fontana E."/>
            <person name="Moody T.U."/>
            <person name="Kohout C.E."/>
            <person name="Gjonbalaj M."/>
            <person name="Eaton V."/>
            <person name="Seok R."/>
            <person name="Leiner I.M."/>
            <person name="Pamer E.G."/>
        </authorList>
    </citation>
    <scope>NUCLEOTIDE SEQUENCE</scope>
    <source>
        <strain evidence="2">MSK.17.79</strain>
    </source>
</reference>
<feature type="compositionally biased region" description="Low complexity" evidence="1">
    <location>
        <begin position="11"/>
        <end position="37"/>
    </location>
</feature>
<comment type="caution">
    <text evidence="2">The sequence shown here is derived from an EMBL/GenBank/DDBJ whole genome shotgun (WGS) entry which is preliminary data.</text>
</comment>